<proteinExistence type="predicted"/>
<dbReference type="AlphaFoldDB" id="A0A7C5N9C1"/>
<reference evidence="1" key="1">
    <citation type="journal article" date="2020" name="mSystems">
        <title>Genome- and Community-Level Interaction Insights into Carbon Utilization and Element Cycling Functions of Hydrothermarchaeota in Hydrothermal Sediment.</title>
        <authorList>
            <person name="Zhou Z."/>
            <person name="Liu Y."/>
            <person name="Xu W."/>
            <person name="Pan J."/>
            <person name="Luo Z.H."/>
            <person name="Li M."/>
        </authorList>
    </citation>
    <scope>NUCLEOTIDE SEQUENCE [LARGE SCALE GENOMIC DNA]</scope>
    <source>
        <strain evidence="1">HyVt-535</strain>
    </source>
</reference>
<feature type="non-terminal residue" evidence="1">
    <location>
        <position position="193"/>
    </location>
</feature>
<evidence type="ECO:0000313" key="1">
    <source>
        <dbReference type="EMBL" id="HHH12967.1"/>
    </source>
</evidence>
<organism evidence="1">
    <name type="scientific">Thiolapillus brandeum</name>
    <dbReference type="NCBI Taxonomy" id="1076588"/>
    <lineage>
        <taxon>Bacteria</taxon>
        <taxon>Pseudomonadati</taxon>
        <taxon>Pseudomonadota</taxon>
        <taxon>Gammaproteobacteria</taxon>
        <taxon>Chromatiales</taxon>
        <taxon>Sedimenticolaceae</taxon>
        <taxon>Thiolapillus</taxon>
    </lineage>
</organism>
<accession>A0A7C5N9C1</accession>
<name>A0A7C5N9C1_9GAMM</name>
<sequence>MSLRTRILLFLFVFALLPLLGAVAINLPLVLDRVELFYRQAFLQNLRADFQDLDTHLASRDEMLRLLAKLPEPGVVLGQDERVSEAQITRARLKYTEWINRILRDQLDIVDILFLDRDGILRFWLSRDPENHHWQPTATPPHQPPTKVVKEVLSAKAPVVALAPVAIDEKATDLSRAVTLQLVSPLGPSEGKP</sequence>
<protein>
    <submittedName>
        <fullName evidence="1">Uncharacterized protein</fullName>
    </submittedName>
</protein>
<dbReference type="EMBL" id="DROM01000120">
    <property type="protein sequence ID" value="HHH12967.1"/>
    <property type="molecule type" value="Genomic_DNA"/>
</dbReference>
<comment type="caution">
    <text evidence="1">The sequence shown here is derived from an EMBL/GenBank/DDBJ whole genome shotgun (WGS) entry which is preliminary data.</text>
</comment>
<dbReference type="Proteomes" id="UP000886100">
    <property type="component" value="Unassembled WGS sequence"/>
</dbReference>
<gene>
    <name evidence="1" type="ORF">ENJ98_01910</name>
</gene>